<evidence type="ECO:0000256" key="12">
    <source>
        <dbReference type="SAM" id="Phobius"/>
    </source>
</evidence>
<keyword evidence="6 12" id="KW-1133">Transmembrane helix</keyword>
<keyword evidence="15" id="KW-1185">Reference proteome</keyword>
<evidence type="ECO:0000256" key="10">
    <source>
        <dbReference type="SAM" id="Coils"/>
    </source>
</evidence>
<keyword evidence="3 12" id="KW-0812">Transmembrane</keyword>
<feature type="coiled-coil region" evidence="10">
    <location>
        <begin position="45"/>
        <end position="72"/>
    </location>
</feature>
<dbReference type="Proteomes" id="UP000266188">
    <property type="component" value="Unassembled WGS sequence"/>
</dbReference>
<organism evidence="14 15">
    <name type="scientific">Aspergillus sclerotialis</name>
    <dbReference type="NCBI Taxonomy" id="2070753"/>
    <lineage>
        <taxon>Eukaryota</taxon>
        <taxon>Fungi</taxon>
        <taxon>Dikarya</taxon>
        <taxon>Ascomycota</taxon>
        <taxon>Pezizomycotina</taxon>
        <taxon>Eurotiomycetes</taxon>
        <taxon>Eurotiomycetidae</taxon>
        <taxon>Eurotiales</taxon>
        <taxon>Aspergillaceae</taxon>
        <taxon>Aspergillus</taxon>
        <taxon>Aspergillus subgen. Polypaecilum</taxon>
    </lineage>
</organism>
<proteinExistence type="inferred from homology"/>
<dbReference type="EMBL" id="MVGC01000074">
    <property type="protein sequence ID" value="RJE24605.1"/>
    <property type="molecule type" value="Genomic_DNA"/>
</dbReference>
<evidence type="ECO:0000256" key="8">
    <source>
        <dbReference type="ARBA" id="ARBA00023136"/>
    </source>
</evidence>
<reference evidence="15" key="1">
    <citation type="submission" date="2017-02" db="EMBL/GenBank/DDBJ databases">
        <authorList>
            <person name="Tafer H."/>
            <person name="Lopandic K."/>
        </authorList>
    </citation>
    <scope>NUCLEOTIDE SEQUENCE [LARGE SCALE GENOMIC DNA]</scope>
    <source>
        <strain evidence="15">CBS 366.77</strain>
    </source>
</reference>
<dbReference type="InterPro" id="IPR005606">
    <property type="entry name" value="Sec20"/>
</dbReference>
<dbReference type="GO" id="GO:0005789">
    <property type="term" value="C:endoplasmic reticulum membrane"/>
    <property type="evidence" value="ECO:0007669"/>
    <property type="project" value="UniProtKB-SubCell"/>
</dbReference>
<evidence type="ECO:0000256" key="7">
    <source>
        <dbReference type="ARBA" id="ARBA00023054"/>
    </source>
</evidence>
<comment type="subcellular location">
    <subcellularLocation>
        <location evidence="1">Endoplasmic reticulum membrane</location>
        <topology evidence="1">Single-pass type IV membrane protein</topology>
    </subcellularLocation>
</comment>
<comment type="caution">
    <text evidence="14">The sequence shown here is derived from an EMBL/GenBank/DDBJ whole genome shotgun (WGS) entry which is preliminary data.</text>
</comment>
<keyword evidence="2" id="KW-0813">Transport</keyword>
<dbReference type="Pfam" id="PF03908">
    <property type="entry name" value="Sec20"/>
    <property type="match status" value="1"/>
</dbReference>
<evidence type="ECO:0000256" key="9">
    <source>
        <dbReference type="ARBA" id="ARBA00037934"/>
    </source>
</evidence>
<evidence type="ECO:0000256" key="1">
    <source>
        <dbReference type="ARBA" id="ARBA00004163"/>
    </source>
</evidence>
<feature type="transmembrane region" description="Helical" evidence="12">
    <location>
        <begin position="225"/>
        <end position="243"/>
    </location>
</feature>
<evidence type="ECO:0000256" key="11">
    <source>
        <dbReference type="SAM" id="MobiDB-lite"/>
    </source>
</evidence>
<protein>
    <recommendedName>
        <fullName evidence="13">Sec20 C-terminal domain-containing protein</fullName>
    </recommendedName>
</protein>
<feature type="domain" description="Sec20 C-terminal" evidence="13">
    <location>
        <begin position="158"/>
        <end position="246"/>
    </location>
</feature>
<dbReference type="PANTHER" id="PTHR12825:SF0">
    <property type="entry name" value="VESICLE TRANSPORT PROTEIN SEC20"/>
    <property type="match status" value="1"/>
</dbReference>
<evidence type="ECO:0000313" key="15">
    <source>
        <dbReference type="Proteomes" id="UP000266188"/>
    </source>
</evidence>
<feature type="region of interest" description="Disordered" evidence="11">
    <location>
        <begin position="295"/>
        <end position="381"/>
    </location>
</feature>
<sequence length="381" mass="43255">MSTTALQSRLKELSGALGQIHPLIDRLRNFTASIGQGDEARLELGAEIHSRLKEAEEDMELLRDEVEALESGTENRRKTIDDEKEAEKERVISLAGRLEGDLKRTRTDFRNAQLQAKKNAEVAKRKERELLFSRSQTQDQKRPTEKLTQDELELNAAGDVTAALRRTHQLMQAELSRSRFAQETLEQSTAALSSLSESYTSLDTLLSSSRNLLGSLLRSQKSDTWYLETAFYILIGTIIWLVFRRILYGPLWWLVWLPIKLIIRFTLAVFGAVGLTSRSVQSAQSSAVENTLAQETPIPALSHSTATAESSASWDQAPASDERQDSDRMIDQIGEMAETDKQDETNIKDISEEERKRQEEIPRNTKKRMFEGTDENRRDEL</sequence>
<comment type="similarity">
    <text evidence="9">Belongs to the SEC20 family.</text>
</comment>
<evidence type="ECO:0000259" key="13">
    <source>
        <dbReference type="Pfam" id="PF03908"/>
    </source>
</evidence>
<dbReference type="GO" id="GO:0006890">
    <property type="term" value="P:retrograde vesicle-mediated transport, Golgi to endoplasmic reticulum"/>
    <property type="evidence" value="ECO:0007669"/>
    <property type="project" value="InterPro"/>
</dbReference>
<feature type="compositionally biased region" description="Basic and acidic residues" evidence="11">
    <location>
        <begin position="320"/>
        <end position="330"/>
    </location>
</feature>
<evidence type="ECO:0000313" key="14">
    <source>
        <dbReference type="EMBL" id="RJE24605.1"/>
    </source>
</evidence>
<keyword evidence="4" id="KW-0256">Endoplasmic reticulum</keyword>
<accession>A0A3A3A3J9</accession>
<dbReference type="STRING" id="2070753.A0A3A3A3J9"/>
<feature type="compositionally biased region" description="Basic and acidic residues" evidence="11">
    <location>
        <begin position="338"/>
        <end position="381"/>
    </location>
</feature>
<dbReference type="PANTHER" id="PTHR12825">
    <property type="entry name" value="BNIP1-RELATED"/>
    <property type="match status" value="1"/>
</dbReference>
<keyword evidence="8 12" id="KW-0472">Membrane</keyword>
<dbReference type="OrthoDB" id="46868at2759"/>
<dbReference type="AlphaFoldDB" id="A0A3A3A3J9"/>
<evidence type="ECO:0000256" key="4">
    <source>
        <dbReference type="ARBA" id="ARBA00022824"/>
    </source>
</evidence>
<evidence type="ECO:0000256" key="6">
    <source>
        <dbReference type="ARBA" id="ARBA00022989"/>
    </source>
</evidence>
<feature type="transmembrane region" description="Helical" evidence="12">
    <location>
        <begin position="255"/>
        <end position="275"/>
    </location>
</feature>
<gene>
    <name evidence="14" type="ORF">PHISCL_03029</name>
</gene>
<evidence type="ECO:0000256" key="2">
    <source>
        <dbReference type="ARBA" id="ARBA00022448"/>
    </source>
</evidence>
<keyword evidence="5" id="KW-0931">ER-Golgi transport</keyword>
<name>A0A3A3A3J9_9EURO</name>
<evidence type="ECO:0000256" key="5">
    <source>
        <dbReference type="ARBA" id="ARBA00022892"/>
    </source>
</evidence>
<dbReference type="InterPro" id="IPR056173">
    <property type="entry name" value="Sec20_C"/>
</dbReference>
<keyword evidence="7 10" id="KW-0175">Coiled coil</keyword>
<feature type="compositionally biased region" description="Low complexity" evidence="11">
    <location>
        <begin position="300"/>
        <end position="313"/>
    </location>
</feature>
<dbReference type="GO" id="GO:0005484">
    <property type="term" value="F:SNAP receptor activity"/>
    <property type="evidence" value="ECO:0007669"/>
    <property type="project" value="InterPro"/>
</dbReference>
<evidence type="ECO:0000256" key="3">
    <source>
        <dbReference type="ARBA" id="ARBA00022692"/>
    </source>
</evidence>
<dbReference type="GO" id="GO:0031201">
    <property type="term" value="C:SNARE complex"/>
    <property type="evidence" value="ECO:0007669"/>
    <property type="project" value="TreeGrafter"/>
</dbReference>